<dbReference type="Proteomes" id="UP000825701">
    <property type="component" value="Chromosome"/>
</dbReference>
<dbReference type="GO" id="GO:0016020">
    <property type="term" value="C:membrane"/>
    <property type="evidence" value="ECO:0007669"/>
    <property type="project" value="UniProtKB-SubCell"/>
</dbReference>
<comment type="subcellular location">
    <subcellularLocation>
        <location evidence="1">Membrane</location>
        <topology evidence="1">Single-pass membrane protein</topology>
    </subcellularLocation>
</comment>
<dbReference type="EMBL" id="CP081869">
    <property type="protein sequence ID" value="QZN99863.1"/>
    <property type="molecule type" value="Genomic_DNA"/>
</dbReference>
<gene>
    <name evidence="3" type="ORF">K6K41_24985</name>
</gene>
<dbReference type="AlphaFoldDB" id="A0A9E6R888"/>
<accession>A0A9E6R888</accession>
<proteinExistence type="predicted"/>
<reference evidence="3" key="1">
    <citation type="submission" date="2021-08" db="EMBL/GenBank/DDBJ databases">
        <authorList>
            <person name="Zhang H."/>
            <person name="Xu M."/>
            <person name="Yu Z."/>
            <person name="Yang L."/>
            <person name="Cai Y."/>
        </authorList>
    </citation>
    <scope>NUCLEOTIDE SEQUENCE</scope>
    <source>
        <strain evidence="3">CHL1</strain>
    </source>
</reference>
<dbReference type="InterPro" id="IPR036013">
    <property type="entry name" value="Band_7/SPFH_dom_sf"/>
</dbReference>
<dbReference type="Pfam" id="PF01145">
    <property type="entry name" value="Band_7"/>
    <property type="match status" value="1"/>
</dbReference>
<protein>
    <submittedName>
        <fullName evidence="3">SPFH domain-containing protein</fullName>
    </submittedName>
</protein>
<feature type="domain" description="Band 7" evidence="2">
    <location>
        <begin position="15"/>
        <end position="185"/>
    </location>
</feature>
<organism evidence="3 4">
    <name type="scientific">Chenggangzhangella methanolivorans</name>
    <dbReference type="NCBI Taxonomy" id="1437009"/>
    <lineage>
        <taxon>Bacteria</taxon>
        <taxon>Pseudomonadati</taxon>
        <taxon>Pseudomonadota</taxon>
        <taxon>Alphaproteobacteria</taxon>
        <taxon>Hyphomicrobiales</taxon>
        <taxon>Methylopilaceae</taxon>
        <taxon>Chenggangzhangella</taxon>
    </lineage>
</organism>
<evidence type="ECO:0000313" key="3">
    <source>
        <dbReference type="EMBL" id="QZN99863.1"/>
    </source>
</evidence>
<evidence type="ECO:0000256" key="1">
    <source>
        <dbReference type="ARBA" id="ARBA00004167"/>
    </source>
</evidence>
<dbReference type="Gene3D" id="3.30.479.30">
    <property type="entry name" value="Band 7 domain"/>
    <property type="match status" value="1"/>
</dbReference>
<dbReference type="InterPro" id="IPR001107">
    <property type="entry name" value="Band_7"/>
</dbReference>
<evidence type="ECO:0000259" key="2">
    <source>
        <dbReference type="Pfam" id="PF01145"/>
    </source>
</evidence>
<sequence length="326" mass="35607">MFGIKYFKAAPNTHVLAYKNGRVAKEGAGLSFFYATAWTSIVAVPLDSVDAPFMFAEVSKDFQEVTVQGQATVRVVDPKQLASLMNFALDAKGRYASDAPFKLPQRVVNAVQVRLRAVLQTMTLRELLRSSDVVVERVAAALREPDALPSLGLDLVSLAVLAIKPNPETARALEAQVREELLKEADDATYARRNSAIEQERAVRENELATERVVLEKRQQIDDQAMGGSIALEERNKALTSLRAENARTEAQAKAFAMAELMKSVAGVDPRVLQALTVGQADPNALIAAAFQGLAENAERIGELNISPDLLQELARRTPEKAKPTR</sequence>
<evidence type="ECO:0000313" key="4">
    <source>
        <dbReference type="Proteomes" id="UP000825701"/>
    </source>
</evidence>
<name>A0A9E6R888_9HYPH</name>
<dbReference type="RefSeq" id="WP_261402980.1">
    <property type="nucleotide sequence ID" value="NZ_CP081869.1"/>
</dbReference>
<dbReference type="SUPFAM" id="SSF117892">
    <property type="entry name" value="Band 7/SPFH domain"/>
    <property type="match status" value="1"/>
</dbReference>
<dbReference type="KEGG" id="cmet:K6K41_24985"/>
<keyword evidence="4" id="KW-1185">Reference proteome</keyword>